<evidence type="ECO:0000313" key="3">
    <source>
        <dbReference type="Proteomes" id="UP001063166"/>
    </source>
</evidence>
<dbReference type="OrthoDB" id="4743193at2759"/>
<dbReference type="AlphaFoldDB" id="A0A9P3PGQ4"/>
<name>A0A9P3PGQ4_LYOSH</name>
<accession>A0A9P3PGQ4</accession>
<evidence type="ECO:0000313" key="2">
    <source>
        <dbReference type="EMBL" id="GLB35133.1"/>
    </source>
</evidence>
<gene>
    <name evidence="2" type="ORF">LshimejAT787_0206980</name>
</gene>
<reference evidence="2" key="1">
    <citation type="submission" date="2022-07" db="EMBL/GenBank/DDBJ databases">
        <title>The genome of Lyophyllum shimeji provides insight into the initial evolution of ectomycorrhizal fungal genome.</title>
        <authorList>
            <person name="Kobayashi Y."/>
            <person name="Shibata T."/>
            <person name="Hirakawa H."/>
            <person name="Shigenobu S."/>
            <person name="Nishiyama T."/>
            <person name="Yamada A."/>
            <person name="Hasebe M."/>
            <person name="Kawaguchi M."/>
        </authorList>
    </citation>
    <scope>NUCLEOTIDE SEQUENCE</scope>
    <source>
        <strain evidence="2">AT787</strain>
    </source>
</reference>
<evidence type="ECO:0000256" key="1">
    <source>
        <dbReference type="SAM" id="MobiDB-lite"/>
    </source>
</evidence>
<keyword evidence="3" id="KW-1185">Reference proteome</keyword>
<organism evidence="2 3">
    <name type="scientific">Lyophyllum shimeji</name>
    <name type="common">Hon-shimeji</name>
    <name type="synonym">Tricholoma shimeji</name>
    <dbReference type="NCBI Taxonomy" id="47721"/>
    <lineage>
        <taxon>Eukaryota</taxon>
        <taxon>Fungi</taxon>
        <taxon>Dikarya</taxon>
        <taxon>Basidiomycota</taxon>
        <taxon>Agaricomycotina</taxon>
        <taxon>Agaricomycetes</taxon>
        <taxon>Agaricomycetidae</taxon>
        <taxon>Agaricales</taxon>
        <taxon>Tricholomatineae</taxon>
        <taxon>Lyophyllaceae</taxon>
        <taxon>Lyophyllum</taxon>
    </lineage>
</organism>
<sequence>MAAARAIEQLGLSTILSTVLEDPEFKNTRARATILHDAPSITQLLLSQPETRKPVQDFAFQSCTETLMSEVAGMGSKQRGWQFSAKHTSPEQISAFSIEEMASTLVEKTPRLWKLLQSLLVSDITREVKRAKYLQKNVPREPAQMSLDSEMNDVHEGAAWSEEDEYWAQDADDELRVDGNDDQTSTAGEDSRKEGPPPTKKARRAGTRNHILVRIKTVTIASILLMSSNQKCNTLQSVMGLFCHSTNAPELLI</sequence>
<comment type="caution">
    <text evidence="2">The sequence shown here is derived from an EMBL/GenBank/DDBJ whole genome shotgun (WGS) entry which is preliminary data.</text>
</comment>
<dbReference type="Proteomes" id="UP001063166">
    <property type="component" value="Unassembled WGS sequence"/>
</dbReference>
<protein>
    <submittedName>
        <fullName evidence="2">Uncharacterized protein</fullName>
    </submittedName>
</protein>
<proteinExistence type="predicted"/>
<feature type="region of interest" description="Disordered" evidence="1">
    <location>
        <begin position="176"/>
        <end position="207"/>
    </location>
</feature>
<dbReference type="EMBL" id="BRPK01000002">
    <property type="protein sequence ID" value="GLB35133.1"/>
    <property type="molecule type" value="Genomic_DNA"/>
</dbReference>